<name>A0A2T4TZU9_9BACT</name>
<sequence length="111" mass="11520">MSANLNTRILVTGGAGFLGSYVVERLRAGGYTETLQNDRVAPTDPGVIPGKAPWTGGGMRGSGASVPGVLSAFDSADTGIYHPRSIRSVSGQACGSGIGLPERSRWRQQTE</sequence>
<dbReference type="Gene3D" id="3.40.50.720">
    <property type="entry name" value="NAD(P)-binding Rossmann-like Domain"/>
    <property type="match status" value="1"/>
</dbReference>
<evidence type="ECO:0000313" key="4">
    <source>
        <dbReference type="Proteomes" id="UP000241436"/>
    </source>
</evidence>
<dbReference type="AlphaFoldDB" id="A0A2T4TZU9"/>
<evidence type="ECO:0000259" key="2">
    <source>
        <dbReference type="Pfam" id="PF01370"/>
    </source>
</evidence>
<evidence type="ECO:0000256" key="1">
    <source>
        <dbReference type="SAM" id="MobiDB-lite"/>
    </source>
</evidence>
<feature type="domain" description="NAD-dependent epimerase/dehydratase" evidence="2">
    <location>
        <begin position="9"/>
        <end position="35"/>
    </location>
</feature>
<dbReference type="InterPro" id="IPR036291">
    <property type="entry name" value="NAD(P)-bd_dom_sf"/>
</dbReference>
<dbReference type="Pfam" id="PF01370">
    <property type="entry name" value="Epimerase"/>
    <property type="match status" value="1"/>
</dbReference>
<dbReference type="InterPro" id="IPR001509">
    <property type="entry name" value="Epimerase_deHydtase"/>
</dbReference>
<organism evidence="3 4">
    <name type="scientific">Candidatus Methylomirabilis limnetica</name>
    <dbReference type="NCBI Taxonomy" id="2033718"/>
    <lineage>
        <taxon>Bacteria</taxon>
        <taxon>Candidatus Methylomirabilota</taxon>
        <taxon>Candidatus Methylomirabilia</taxon>
        <taxon>Candidatus Methylomirabilales</taxon>
        <taxon>Candidatus Methylomirabilaceae</taxon>
        <taxon>Candidatus Methylomirabilis</taxon>
    </lineage>
</organism>
<feature type="compositionally biased region" description="Basic and acidic residues" evidence="1">
    <location>
        <begin position="102"/>
        <end position="111"/>
    </location>
</feature>
<accession>A0A2T4TZU9</accession>
<dbReference type="OrthoDB" id="9795501at2"/>
<proteinExistence type="predicted"/>
<reference evidence="4" key="2">
    <citation type="journal article" date="2018" name="Environ. Microbiol.">
        <title>Bloom of a denitrifying methanotroph, 'Candidatus Methylomirabilis limnetica', in a deep stratified lake.</title>
        <authorList>
            <person name="Graf J.S."/>
            <person name="Mayr M.J."/>
            <person name="Marchant H.K."/>
            <person name="Tienken D."/>
            <person name="Hach P.F."/>
            <person name="Brand A."/>
            <person name="Schubert C.J."/>
            <person name="Kuypers M.M."/>
            <person name="Milucka J."/>
        </authorList>
    </citation>
    <scope>NUCLEOTIDE SEQUENCE [LARGE SCALE GENOMIC DNA]</scope>
    <source>
        <strain evidence="4">Zug</strain>
    </source>
</reference>
<feature type="region of interest" description="Disordered" evidence="1">
    <location>
        <begin position="37"/>
        <end position="62"/>
    </location>
</feature>
<evidence type="ECO:0000313" key="3">
    <source>
        <dbReference type="EMBL" id="PTL36644.1"/>
    </source>
</evidence>
<dbReference type="RefSeq" id="WP_107561395.1">
    <property type="nucleotide sequence ID" value="NZ_NVQC01000013.1"/>
</dbReference>
<dbReference type="SUPFAM" id="SSF51735">
    <property type="entry name" value="NAD(P)-binding Rossmann-fold domains"/>
    <property type="match status" value="1"/>
</dbReference>
<dbReference type="Proteomes" id="UP000241436">
    <property type="component" value="Unassembled WGS sequence"/>
</dbReference>
<reference evidence="3 4" key="1">
    <citation type="submission" date="2017-09" db="EMBL/GenBank/DDBJ databases">
        <title>Bloom of a denitrifying methanotroph, Candidatus Methylomirabilis limnetica, in a deep stratified lake.</title>
        <authorList>
            <person name="Graf J.S."/>
            <person name="Marchant H.K."/>
            <person name="Tienken D."/>
            <person name="Hach P.F."/>
            <person name="Brand A."/>
            <person name="Schubert C.J."/>
            <person name="Kuypers M.M."/>
            <person name="Milucka J."/>
        </authorList>
    </citation>
    <scope>NUCLEOTIDE SEQUENCE [LARGE SCALE GENOMIC DNA]</scope>
    <source>
        <strain evidence="3 4">Zug</strain>
    </source>
</reference>
<feature type="region of interest" description="Disordered" evidence="1">
    <location>
        <begin position="91"/>
        <end position="111"/>
    </location>
</feature>
<gene>
    <name evidence="3" type="ORF">CLG94_02895</name>
</gene>
<protein>
    <recommendedName>
        <fullName evidence="2">NAD-dependent epimerase/dehydratase domain-containing protein</fullName>
    </recommendedName>
</protein>
<dbReference type="EMBL" id="NVQC01000013">
    <property type="protein sequence ID" value="PTL36644.1"/>
    <property type="molecule type" value="Genomic_DNA"/>
</dbReference>
<keyword evidence="4" id="KW-1185">Reference proteome</keyword>
<comment type="caution">
    <text evidence="3">The sequence shown here is derived from an EMBL/GenBank/DDBJ whole genome shotgun (WGS) entry which is preliminary data.</text>
</comment>